<name>A0A5M5WTY8_BACFG</name>
<sequence>MAISRRRQPPKTKEQPKFQCRDCGHSYDWHEIGANGKPFMCRCPFYTDGKFCRFLSDPQCEHFIKREVNNGKAE</sequence>
<evidence type="ECO:0000313" key="2">
    <source>
        <dbReference type="Proteomes" id="UP000429838"/>
    </source>
</evidence>
<gene>
    <name evidence="1" type="ORF">F2Z25_16440</name>
</gene>
<reference evidence="1 2" key="1">
    <citation type="journal article" date="2019" name="Nat. Med.">
        <title>A library of human gut bacterial isolates paired with longitudinal multiomics data enables mechanistic microbiome research.</title>
        <authorList>
            <person name="Poyet M."/>
            <person name="Groussin M."/>
            <person name="Gibbons S.M."/>
            <person name="Avila-Pacheco J."/>
            <person name="Jiang X."/>
            <person name="Kearney S.M."/>
            <person name="Perrotta A.R."/>
            <person name="Berdy B."/>
            <person name="Zhao S."/>
            <person name="Lieberman T.D."/>
            <person name="Swanson P.K."/>
            <person name="Smith M."/>
            <person name="Roesemann S."/>
            <person name="Alexander J.E."/>
            <person name="Rich S.A."/>
            <person name="Livny J."/>
            <person name="Vlamakis H."/>
            <person name="Clish C."/>
            <person name="Bullock K."/>
            <person name="Deik A."/>
            <person name="Scott J."/>
            <person name="Pierce K.A."/>
            <person name="Xavier R.J."/>
            <person name="Alm E.J."/>
        </authorList>
    </citation>
    <scope>NUCLEOTIDE SEQUENCE [LARGE SCALE GENOMIC DNA]</scope>
    <source>
        <strain evidence="1 2">BIOML-A1</strain>
    </source>
</reference>
<organism evidence="1 2">
    <name type="scientific">Bacteroides fragilis</name>
    <dbReference type="NCBI Taxonomy" id="817"/>
    <lineage>
        <taxon>Bacteria</taxon>
        <taxon>Pseudomonadati</taxon>
        <taxon>Bacteroidota</taxon>
        <taxon>Bacteroidia</taxon>
        <taxon>Bacteroidales</taxon>
        <taxon>Bacteroidaceae</taxon>
        <taxon>Bacteroides</taxon>
    </lineage>
</organism>
<dbReference type="AlphaFoldDB" id="A0A5M5WTY8"/>
<evidence type="ECO:0000313" key="1">
    <source>
        <dbReference type="EMBL" id="KAA5206513.1"/>
    </source>
</evidence>
<comment type="caution">
    <text evidence="1">The sequence shown here is derived from an EMBL/GenBank/DDBJ whole genome shotgun (WGS) entry which is preliminary data.</text>
</comment>
<accession>A0A5M5WTY8</accession>
<dbReference type="Proteomes" id="UP000429838">
    <property type="component" value="Unassembled WGS sequence"/>
</dbReference>
<dbReference type="EMBL" id="VWAQ01000014">
    <property type="protein sequence ID" value="KAA5206513.1"/>
    <property type="molecule type" value="Genomic_DNA"/>
</dbReference>
<protein>
    <submittedName>
        <fullName evidence="1">Uncharacterized protein</fullName>
    </submittedName>
</protein>
<proteinExistence type="predicted"/>